<protein>
    <submittedName>
        <fullName evidence="1">Uncharacterized protein</fullName>
    </submittedName>
</protein>
<dbReference type="Proteomes" id="UP001165583">
    <property type="component" value="Unassembled WGS sequence"/>
</dbReference>
<sequence length="56" mass="6181">MTRKIAELSENAILDLVAASTGRAREEVSTEYSLCLSEARKQLIAERGDPTPYRLG</sequence>
<proteinExistence type="predicted"/>
<evidence type="ECO:0000313" key="1">
    <source>
        <dbReference type="EMBL" id="MCT2401342.1"/>
    </source>
</evidence>
<comment type="caution">
    <text evidence="1">The sequence shown here is derived from an EMBL/GenBank/DDBJ whole genome shotgun (WGS) entry which is preliminary data.</text>
</comment>
<gene>
    <name evidence="1" type="ORF">NZK81_17470</name>
</gene>
<name>A0ABT2I927_9SPHN</name>
<organism evidence="1 2">
    <name type="scientific">Novosphingobium mangrovi</name>
    <name type="common">ex Huang et al. 2023</name>
    <dbReference type="NCBI Taxonomy" id="2976432"/>
    <lineage>
        <taxon>Bacteria</taxon>
        <taxon>Pseudomonadati</taxon>
        <taxon>Pseudomonadota</taxon>
        <taxon>Alphaproteobacteria</taxon>
        <taxon>Sphingomonadales</taxon>
        <taxon>Sphingomonadaceae</taxon>
        <taxon>Novosphingobium</taxon>
    </lineage>
</organism>
<evidence type="ECO:0000313" key="2">
    <source>
        <dbReference type="Proteomes" id="UP001165583"/>
    </source>
</evidence>
<keyword evidence="2" id="KW-1185">Reference proteome</keyword>
<reference evidence="1" key="1">
    <citation type="submission" date="2022-09" db="EMBL/GenBank/DDBJ databases">
        <title>Novosphingobium sp. Nov., a polycyclic aromatic hydrocarbon-degrading bacterium isolated form mangrove sediments in HongKong.</title>
        <authorList>
            <person name="Hu Z."/>
        </authorList>
    </citation>
    <scope>NUCLEOTIDE SEQUENCE</scope>
    <source>
        <strain evidence="1">HK4-1</strain>
    </source>
</reference>
<dbReference type="RefSeq" id="WP_260047359.1">
    <property type="nucleotide sequence ID" value="NZ_JANZXA010000013.1"/>
</dbReference>
<accession>A0ABT2I927</accession>
<dbReference type="EMBL" id="JANZXA010000013">
    <property type="protein sequence ID" value="MCT2401342.1"/>
    <property type="molecule type" value="Genomic_DNA"/>
</dbReference>